<keyword evidence="1" id="KW-0808">Transferase</keyword>
<dbReference type="GO" id="GO:0008378">
    <property type="term" value="F:galactosyltransferase activity"/>
    <property type="evidence" value="ECO:0007669"/>
    <property type="project" value="TreeGrafter"/>
</dbReference>
<dbReference type="InterPro" id="IPR003859">
    <property type="entry name" value="Galactosyl_T"/>
</dbReference>
<protein>
    <recommendedName>
        <fullName evidence="2">Galactosyltransferase C-terminal domain-containing protein</fullName>
    </recommendedName>
</protein>
<dbReference type="Pfam" id="PF02709">
    <property type="entry name" value="Glyco_transf_7C"/>
    <property type="match status" value="1"/>
</dbReference>
<dbReference type="EMBL" id="LFJJ01000076">
    <property type="protein sequence ID" value="KND60196.1"/>
    <property type="molecule type" value="Genomic_DNA"/>
</dbReference>
<dbReference type="OrthoDB" id="9801954at2"/>
<dbReference type="InterPro" id="IPR027791">
    <property type="entry name" value="Galactosyl_T_C"/>
</dbReference>
<organism evidence="3 4">
    <name type="scientific">Candidatus Burkholderia verschuerenii</name>
    <dbReference type="NCBI Taxonomy" id="242163"/>
    <lineage>
        <taxon>Bacteria</taxon>
        <taxon>Pseudomonadati</taxon>
        <taxon>Pseudomonadota</taxon>
        <taxon>Betaproteobacteria</taxon>
        <taxon>Burkholderiales</taxon>
        <taxon>Burkholderiaceae</taxon>
        <taxon>Burkholderia</taxon>
    </lineage>
</organism>
<comment type="caution">
    <text evidence="3">The sequence shown here is derived from an EMBL/GenBank/DDBJ whole genome shotgun (WGS) entry which is preliminary data.</text>
</comment>
<dbReference type="SUPFAM" id="SSF53448">
    <property type="entry name" value="Nucleotide-diphospho-sugar transferases"/>
    <property type="match status" value="1"/>
</dbReference>
<evidence type="ECO:0000256" key="1">
    <source>
        <dbReference type="ARBA" id="ARBA00022679"/>
    </source>
</evidence>
<dbReference type="PANTHER" id="PTHR19300">
    <property type="entry name" value="BETA-1,4-GALACTOSYLTRANSFERASE"/>
    <property type="match status" value="1"/>
</dbReference>
<dbReference type="Gene3D" id="3.90.550.10">
    <property type="entry name" value="Spore Coat Polysaccharide Biosynthesis Protein SpsA, Chain A"/>
    <property type="match status" value="1"/>
</dbReference>
<dbReference type="Proteomes" id="UP000036959">
    <property type="component" value="Unassembled WGS sequence"/>
</dbReference>
<dbReference type="PANTHER" id="PTHR19300:SF57">
    <property type="entry name" value="BETA-1,4-N-ACETYLGALACTOSAMINYLTRANSFERASE"/>
    <property type="match status" value="1"/>
</dbReference>
<gene>
    <name evidence="3" type="ORF">BVER_00181</name>
</gene>
<name>A0A0L0MD28_9BURK</name>
<dbReference type="AlphaFoldDB" id="A0A0L0MD28"/>
<feature type="domain" description="Galactosyltransferase C-terminal" evidence="2">
    <location>
        <begin position="167"/>
        <end position="228"/>
    </location>
</feature>
<evidence type="ECO:0000259" key="2">
    <source>
        <dbReference type="Pfam" id="PF02709"/>
    </source>
</evidence>
<keyword evidence="4" id="KW-1185">Reference proteome</keyword>
<evidence type="ECO:0000313" key="4">
    <source>
        <dbReference type="Proteomes" id="UP000036959"/>
    </source>
</evidence>
<sequence>MSESSLIPLGGLEFIVTYRGATQERRDNLRGVLRHLNRTYTDYTLYLIEADKAPTFHWSEIGDEKIRHVFVYDDGPFPKAKLCNLAVKMCSTETICFHDADMIANPYHFPLCVNAVRHGTASDALCPFLRVLNVNGELREQFIANGDYDLLKPYLGEAVPESMEVLYENTPGAIVLFKRAAYIRIGGYDPRFIGWGGEDDDLLTRAQRLGLRWHSVPNPDAALFHLHHDSTSRLEAVASAQRNRDTAAETRAISDEELAARTAELVKYFA</sequence>
<proteinExistence type="predicted"/>
<evidence type="ECO:0000313" key="3">
    <source>
        <dbReference type="EMBL" id="KND60196.1"/>
    </source>
</evidence>
<accession>A0A0L0MD28</accession>
<dbReference type="GO" id="GO:0005975">
    <property type="term" value="P:carbohydrate metabolic process"/>
    <property type="evidence" value="ECO:0007669"/>
    <property type="project" value="InterPro"/>
</dbReference>
<dbReference type="PATRIC" id="fig|242163.4.peg.6543"/>
<reference evidence="4" key="1">
    <citation type="submission" date="2015-06" db="EMBL/GenBank/DDBJ databases">
        <title>Comparative genomics of Burkholderia leaf nodule symbionts.</title>
        <authorList>
            <person name="Carlier A."/>
            <person name="Eberl L."/>
            <person name="Pinto-Carbo M."/>
        </authorList>
    </citation>
    <scope>NUCLEOTIDE SEQUENCE [LARGE SCALE GENOMIC DNA]</scope>
    <source>
        <strain evidence="4">UZHbot4</strain>
    </source>
</reference>
<dbReference type="InterPro" id="IPR029044">
    <property type="entry name" value="Nucleotide-diphossugar_trans"/>
</dbReference>